<protein>
    <submittedName>
        <fullName evidence="8">Protein kinase</fullName>
    </submittedName>
</protein>
<feature type="binding site" evidence="5">
    <location>
        <position position="127"/>
    </location>
    <ligand>
        <name>ATP</name>
        <dbReference type="ChEBI" id="CHEBI:30616"/>
    </ligand>
</feature>
<dbReference type="SUPFAM" id="SSF56112">
    <property type="entry name" value="Protein kinase-like (PK-like)"/>
    <property type="match status" value="1"/>
</dbReference>
<dbReference type="SUPFAM" id="SSF48452">
    <property type="entry name" value="TPR-like"/>
    <property type="match status" value="2"/>
</dbReference>
<dbReference type="Gene3D" id="1.25.40.10">
    <property type="entry name" value="Tetratricopeptide repeat domain"/>
    <property type="match status" value="2"/>
</dbReference>
<comment type="caution">
    <text evidence="8">The sequence shown here is derived from an EMBL/GenBank/DDBJ whole genome shotgun (WGS) entry which is preliminary data.</text>
</comment>
<dbReference type="RefSeq" id="WP_341408561.1">
    <property type="nucleotide sequence ID" value="NZ_JBBUTH010000001.1"/>
</dbReference>
<dbReference type="CDD" id="cd14014">
    <property type="entry name" value="STKc_PknB_like"/>
    <property type="match status" value="1"/>
</dbReference>
<dbReference type="InterPro" id="IPR017441">
    <property type="entry name" value="Protein_kinase_ATP_BS"/>
</dbReference>
<dbReference type="PROSITE" id="PS00107">
    <property type="entry name" value="PROTEIN_KINASE_ATP"/>
    <property type="match status" value="1"/>
</dbReference>
<dbReference type="Gene3D" id="3.30.200.20">
    <property type="entry name" value="Phosphorylase Kinase, domain 1"/>
    <property type="match status" value="1"/>
</dbReference>
<evidence type="ECO:0000256" key="5">
    <source>
        <dbReference type="PROSITE-ProRule" id="PRU10141"/>
    </source>
</evidence>
<evidence type="ECO:0000313" key="9">
    <source>
        <dbReference type="Proteomes" id="UP001365405"/>
    </source>
</evidence>
<keyword evidence="9" id="KW-1185">Reference proteome</keyword>
<dbReference type="PROSITE" id="PS00108">
    <property type="entry name" value="PROTEIN_KINASE_ST"/>
    <property type="match status" value="1"/>
</dbReference>
<dbReference type="SMART" id="SM00220">
    <property type="entry name" value="S_TKc"/>
    <property type="match status" value="1"/>
</dbReference>
<dbReference type="InterPro" id="IPR011009">
    <property type="entry name" value="Kinase-like_dom_sf"/>
</dbReference>
<dbReference type="GO" id="GO:0016301">
    <property type="term" value="F:kinase activity"/>
    <property type="evidence" value="ECO:0007669"/>
    <property type="project" value="UniProtKB-KW"/>
</dbReference>
<dbReference type="EMBL" id="JBBUTH010000001">
    <property type="protein sequence ID" value="MEK8048888.1"/>
    <property type="molecule type" value="Genomic_DNA"/>
</dbReference>
<dbReference type="InterPro" id="IPR008271">
    <property type="entry name" value="Ser/Thr_kinase_AS"/>
</dbReference>
<evidence type="ECO:0000256" key="6">
    <source>
        <dbReference type="SAM" id="MobiDB-lite"/>
    </source>
</evidence>
<feature type="domain" description="Protein kinase" evidence="7">
    <location>
        <begin position="96"/>
        <end position="380"/>
    </location>
</feature>
<dbReference type="PROSITE" id="PS50011">
    <property type="entry name" value="PROTEIN_KINASE_DOM"/>
    <property type="match status" value="1"/>
</dbReference>
<evidence type="ECO:0000313" key="8">
    <source>
        <dbReference type="EMBL" id="MEK8048888.1"/>
    </source>
</evidence>
<name>A0ABU9CAU2_9BURK</name>
<keyword evidence="2 5" id="KW-0547">Nucleotide-binding</keyword>
<evidence type="ECO:0000256" key="1">
    <source>
        <dbReference type="ARBA" id="ARBA00022679"/>
    </source>
</evidence>
<dbReference type="InterPro" id="IPR011990">
    <property type="entry name" value="TPR-like_helical_dom_sf"/>
</dbReference>
<reference evidence="8 9" key="1">
    <citation type="submission" date="2024-04" db="EMBL/GenBank/DDBJ databases">
        <title>Novel species of the genus Ideonella isolated from streams.</title>
        <authorList>
            <person name="Lu H."/>
        </authorList>
    </citation>
    <scope>NUCLEOTIDE SEQUENCE [LARGE SCALE GENOMIC DNA]</scope>
    <source>
        <strain evidence="8 9">DXS22W</strain>
    </source>
</reference>
<evidence type="ECO:0000256" key="2">
    <source>
        <dbReference type="ARBA" id="ARBA00022741"/>
    </source>
</evidence>
<organism evidence="8 9">
    <name type="scientific">Pseudaquabacterium inlustre</name>
    <dbReference type="NCBI Taxonomy" id="2984192"/>
    <lineage>
        <taxon>Bacteria</taxon>
        <taxon>Pseudomonadati</taxon>
        <taxon>Pseudomonadota</taxon>
        <taxon>Betaproteobacteria</taxon>
        <taxon>Burkholderiales</taxon>
        <taxon>Sphaerotilaceae</taxon>
        <taxon>Pseudaquabacterium</taxon>
    </lineage>
</organism>
<dbReference type="PANTHER" id="PTHR43289">
    <property type="entry name" value="MITOGEN-ACTIVATED PROTEIN KINASE KINASE KINASE 20-RELATED"/>
    <property type="match status" value="1"/>
</dbReference>
<dbReference type="InterPro" id="IPR000719">
    <property type="entry name" value="Prot_kinase_dom"/>
</dbReference>
<evidence type="ECO:0000259" key="7">
    <source>
        <dbReference type="PROSITE" id="PS50011"/>
    </source>
</evidence>
<feature type="region of interest" description="Disordered" evidence="6">
    <location>
        <begin position="312"/>
        <end position="331"/>
    </location>
</feature>
<evidence type="ECO:0000256" key="4">
    <source>
        <dbReference type="ARBA" id="ARBA00022840"/>
    </source>
</evidence>
<dbReference type="PANTHER" id="PTHR43289:SF34">
    <property type="entry name" value="SERINE_THREONINE-PROTEIN KINASE YBDM-RELATED"/>
    <property type="match status" value="1"/>
</dbReference>
<dbReference type="Gene3D" id="1.10.510.10">
    <property type="entry name" value="Transferase(Phosphotransferase) domain 1"/>
    <property type="match status" value="1"/>
</dbReference>
<dbReference type="Proteomes" id="UP001365405">
    <property type="component" value="Unassembled WGS sequence"/>
</dbReference>
<keyword evidence="1" id="KW-0808">Transferase</keyword>
<accession>A0ABU9CAU2</accession>
<gene>
    <name evidence="8" type="ORF">AACH10_01405</name>
</gene>
<keyword evidence="3 8" id="KW-0418">Kinase</keyword>
<proteinExistence type="predicted"/>
<keyword evidence="4 5" id="KW-0067">ATP-binding</keyword>
<evidence type="ECO:0000256" key="3">
    <source>
        <dbReference type="ARBA" id="ARBA00022777"/>
    </source>
</evidence>
<dbReference type="Pfam" id="PF00069">
    <property type="entry name" value="Pkinase"/>
    <property type="match status" value="1"/>
</dbReference>
<sequence length="965" mass="103458">MNPPPLPCPPERWPVFSARLDALLALPDAAARAAALATLPADEADLAPALAAVLAATPATVGDGFLDAGPQWPASPAGGEADAAPGLQAGQRIGPYALLRELGRGGMGVVWLAERADGAFQRQVALKLPHRHLLENLNAAAVRERFARERDILAGLAHPHIAAFFDAGVTSEGQPWLALEAVPGEPITDWCRCHALPLAQRLALFGQVLDAVDHAHARFVAHRDIKPANVLVTPEGQVKLLDFGIARLLHADDPAGADSTALTREGSVLATPRYAAPEQLAGGPVTAATDVHALGLMLFELLTDTPAFDGAAPALAPARPQDREPPLPSRRAATPALHRALAGDLDAITVRALQPDPAARYASVAALADDLRRQREHRPIRARRITVWAQAWRYARRHRLPVALASALVVALLAGSAGVAWQAHEARTQARRAEAVKDFLLGVFSAADPRLAGGKPDGATTAKTLLDRSAARIDERFATDPELRIELLRTAADIYRELGEQGAYQALQQRQLALVRDRFGPLHDNILTAGLEAATQAYLAGDPAECRRLLAGLDAPIRQAGRDRSALRAHWWMNQGICQRDQPDQAAARLAALQRAEALFADVEPGQRGHVTAWAEIATEHNSALRLTEAMAANQRAIALAEQLPQRNEAELQTLYGNLGLYLQQAGRLAESAVALGRAADIAERTSGADFPTAWVPRARHARTLHLAGDRAAALPLFEALMRRLPPAEQATPDASLAREQYGERLTAEGRPDLALPLLQAAEAGFRRKASFEFDLRRCRRSLGDALAQLGRLDQAREVLALAKADYEAHDAPQAQPSVAMQERWARLLLETGDLAGAQQHYQRLIAVAANQNWAHVTLAHAGLARVALARGESAAALQHSADALAGWQALTGFRDVRMQHHLWRVRAAALLAHGQAGQAGQAAQTPQTPQVAEGRALREQALAAARRTDAPGSRTLTQADYLGL</sequence>